<dbReference type="InterPro" id="IPR027291">
    <property type="entry name" value="Glyco_hydro_38_N_sf"/>
</dbReference>
<dbReference type="InterPro" id="IPR037090">
    <property type="entry name" value="57_glycoside_trans_central"/>
</dbReference>
<feature type="domain" description="Glycoside hydrolase family 57 N-terminal" evidence="4">
    <location>
        <begin position="8"/>
        <end position="241"/>
    </location>
</feature>
<proteinExistence type="inferred from homology"/>
<dbReference type="Gene3D" id="1.20.1430.10">
    <property type="entry name" value="Families 57/38 glycoside transferase, middle domain"/>
    <property type="match status" value="1"/>
</dbReference>
<dbReference type="GO" id="GO:0005576">
    <property type="term" value="C:extracellular region"/>
    <property type="evidence" value="ECO:0007669"/>
    <property type="project" value="TreeGrafter"/>
</dbReference>
<protein>
    <recommendedName>
        <fullName evidence="8">Glycoside hydrolase family 57 N-terminal domain-containing protein</fullName>
    </recommendedName>
</protein>
<sequence>MIKKTLLFIFHAHVPYIRHEDENEPLEATQLYEMLSYGFLPFLRMCNRLDANAVPFKCALVISPLLCEMLKSPLCQKRYGTYLDRHIVFAQQELKRAAGTSREDLVRRYLEFLTLNREDFHTRYKKDILSGINFFANKGYIELLATSATPCFFPFYQDMPEALTMQIEQGLSSFREDFAAVPAGFWLPSMGYDTGLDSIIKSYGLDYTVLESQSFLFADRPPVNGIFSTAMGESGLSFFGKDSTAYADIAHSETGFYLHPDYLDTDKDAGFELDGEALSPLFDVKEGRRATGFCYHRRGGGDYDAAVGALQAEKDAERFIANRDAVLTEAAELLDIEPDPLCSVSVLPLRFLGKTWMEGMWWLEAVFRKLAQRHDMQCALPTEYLKKVRRIQSINPFYASNLPSGYADELINSSNDWMFPRIQKATERMIDLAGRFPDDQGLKERMLNMAAKELLLAQSMDWPLMVDAQTSAEYAAAECEEHLDAFTDVYDSLGSGSIGTDRLIKREKEYPIFSEMNYRFYGVR</sequence>
<dbReference type="RefSeq" id="WP_016523848.1">
    <property type="nucleotide sequence ID" value="NZ_KE332517.1"/>
</dbReference>
<dbReference type="AlphaFoldDB" id="A0AA87NQ14"/>
<dbReference type="InterPro" id="IPR004300">
    <property type="entry name" value="Glyco_hydro_57_N"/>
</dbReference>
<dbReference type="InterPro" id="IPR040042">
    <property type="entry name" value="Branching_enz_MT3115-like"/>
</dbReference>
<dbReference type="InterPro" id="IPR015293">
    <property type="entry name" value="BE_C"/>
</dbReference>
<dbReference type="PANTHER" id="PTHR41695">
    <property type="entry name" value="1,4-ALPHA-GLUCAN BRANCHING ENZYME RV3031-RELATED"/>
    <property type="match status" value="1"/>
</dbReference>
<evidence type="ECO:0000256" key="1">
    <source>
        <dbReference type="ARBA" id="ARBA00006821"/>
    </source>
</evidence>
<evidence type="ECO:0000259" key="4">
    <source>
        <dbReference type="Pfam" id="PF03065"/>
    </source>
</evidence>
<dbReference type="InterPro" id="IPR011330">
    <property type="entry name" value="Glyco_hydro/deAcase_b/a-brl"/>
</dbReference>
<dbReference type="SUPFAM" id="SSF88713">
    <property type="entry name" value="Glycoside hydrolase/deacetylase"/>
    <property type="match status" value="1"/>
</dbReference>
<dbReference type="Pfam" id="PF09210">
    <property type="entry name" value="BE_C"/>
    <property type="match status" value="1"/>
</dbReference>
<evidence type="ECO:0008006" key="8">
    <source>
        <dbReference type="Google" id="ProtNLM"/>
    </source>
</evidence>
<reference evidence="6 7" key="1">
    <citation type="submission" date="2013-04" db="EMBL/GenBank/DDBJ databases">
        <title>The Genome Sequence of Treponema medium ATCC 700293.</title>
        <authorList>
            <consortium name="The Broad Institute Genomics Platform"/>
            <person name="Earl A."/>
            <person name="Ward D."/>
            <person name="Feldgarden M."/>
            <person name="Gevers D."/>
            <person name="Leonetti C."/>
            <person name="Blanton J.M."/>
            <person name="Dewhirst F.E."/>
            <person name="Izard J."/>
            <person name="Walker B."/>
            <person name="Young S."/>
            <person name="Zeng Q."/>
            <person name="Gargeya S."/>
            <person name="Fitzgerald M."/>
            <person name="Haas B."/>
            <person name="Abouelleil A."/>
            <person name="Allen A.W."/>
            <person name="Alvarado L."/>
            <person name="Arachchi H.M."/>
            <person name="Berlin A.M."/>
            <person name="Chapman S.B."/>
            <person name="Gainer-Dewar J."/>
            <person name="Goldberg J."/>
            <person name="Griggs A."/>
            <person name="Gujja S."/>
            <person name="Hansen M."/>
            <person name="Howarth C."/>
            <person name="Imamovic A."/>
            <person name="Ireland A."/>
            <person name="Larimer J."/>
            <person name="McCowan C."/>
            <person name="Murphy C."/>
            <person name="Pearson M."/>
            <person name="Poon T.W."/>
            <person name="Priest M."/>
            <person name="Roberts A."/>
            <person name="Saif S."/>
            <person name="Shea T."/>
            <person name="Sisk P."/>
            <person name="Sykes S."/>
            <person name="Wortman J."/>
            <person name="Nusbaum C."/>
            <person name="Birren B."/>
        </authorList>
    </citation>
    <scope>NUCLEOTIDE SEQUENCE [LARGE SCALE GENOMIC DNA]</scope>
    <source>
        <strain evidence="6 7">ATCC 700293</strain>
    </source>
</reference>
<name>A0AA87NQ14_TREMD</name>
<dbReference type="InterPro" id="IPR028995">
    <property type="entry name" value="Glyco_hydro_57/38_cen_sf"/>
</dbReference>
<dbReference type="Pfam" id="PF03065">
    <property type="entry name" value="Glyco_hydro_57"/>
    <property type="match status" value="1"/>
</dbReference>
<comment type="similarity">
    <text evidence="1 3">Belongs to the glycosyl hydrolase 57 family.</text>
</comment>
<dbReference type="GO" id="GO:0003844">
    <property type="term" value="F:1,4-alpha-glucan branching enzyme activity"/>
    <property type="evidence" value="ECO:0007669"/>
    <property type="project" value="InterPro"/>
</dbReference>
<organism evidence="6 7">
    <name type="scientific">Treponema medium ATCC 700293</name>
    <dbReference type="NCBI Taxonomy" id="1125700"/>
    <lineage>
        <taxon>Bacteria</taxon>
        <taxon>Pseudomonadati</taxon>
        <taxon>Spirochaetota</taxon>
        <taxon>Spirochaetia</taxon>
        <taxon>Spirochaetales</taxon>
        <taxon>Treponemataceae</taxon>
        <taxon>Treponema</taxon>
    </lineage>
</organism>
<evidence type="ECO:0000256" key="2">
    <source>
        <dbReference type="ARBA" id="ARBA00023277"/>
    </source>
</evidence>
<evidence type="ECO:0000256" key="3">
    <source>
        <dbReference type="RuleBase" id="RU361196"/>
    </source>
</evidence>
<evidence type="ECO:0000313" key="6">
    <source>
        <dbReference type="EMBL" id="EPF28224.1"/>
    </source>
</evidence>
<dbReference type="EMBL" id="ATFE01000013">
    <property type="protein sequence ID" value="EPF28224.1"/>
    <property type="molecule type" value="Genomic_DNA"/>
</dbReference>
<dbReference type="GO" id="GO:0030979">
    <property type="term" value="P:alpha-glucan biosynthetic process"/>
    <property type="evidence" value="ECO:0007669"/>
    <property type="project" value="InterPro"/>
</dbReference>
<keyword evidence="2 3" id="KW-0119">Carbohydrate metabolism</keyword>
<evidence type="ECO:0000313" key="7">
    <source>
        <dbReference type="Proteomes" id="UP000014634"/>
    </source>
</evidence>
<comment type="caution">
    <text evidence="6">The sequence shown here is derived from an EMBL/GenBank/DDBJ whole genome shotgun (WGS) entry which is preliminary data.</text>
</comment>
<evidence type="ECO:0000259" key="5">
    <source>
        <dbReference type="Pfam" id="PF09210"/>
    </source>
</evidence>
<dbReference type="Gene3D" id="3.20.110.10">
    <property type="entry name" value="Glycoside hydrolase 38, N terminal domain"/>
    <property type="match status" value="1"/>
</dbReference>
<accession>A0AA87NQ14</accession>
<feature type="domain" description="1,4-alpha-glucan branching enzyme C-terminal" evidence="5">
    <location>
        <begin position="422"/>
        <end position="521"/>
    </location>
</feature>
<gene>
    <name evidence="6" type="ORF">HMPREF9195_01916</name>
</gene>
<dbReference type="Proteomes" id="UP000014634">
    <property type="component" value="Unassembled WGS sequence"/>
</dbReference>
<dbReference type="PANTHER" id="PTHR41695:SF1">
    <property type="entry name" value="1,4-ALPHA-GLUCAN BRANCHING ENZYME TK1436"/>
    <property type="match status" value="1"/>
</dbReference>
<dbReference type="SUPFAM" id="SSF88688">
    <property type="entry name" value="Families 57/38 glycoside transferase middle domain"/>
    <property type="match status" value="1"/>
</dbReference>